<dbReference type="GO" id="GO:0008270">
    <property type="term" value="F:zinc ion binding"/>
    <property type="evidence" value="ECO:0007669"/>
    <property type="project" value="UniProtKB-UniRule"/>
</dbReference>
<dbReference type="PROSITE" id="PS51144">
    <property type="entry name" value="ALPHA_CA_2"/>
    <property type="match status" value="1"/>
</dbReference>
<dbReference type="Gene3D" id="3.10.200.10">
    <property type="entry name" value="Alpha carbonic anhydrase"/>
    <property type="match status" value="1"/>
</dbReference>
<protein>
    <recommendedName>
        <fullName evidence="2 6">Carbonic anhydrase</fullName>
        <ecNumber evidence="2 6">4.2.1.1</ecNumber>
    </recommendedName>
</protein>
<dbReference type="InterPro" id="IPR036398">
    <property type="entry name" value="CA_dom_sf"/>
</dbReference>
<evidence type="ECO:0000256" key="5">
    <source>
        <dbReference type="ARBA" id="ARBA00023239"/>
    </source>
</evidence>
<proteinExistence type="inferred from homology"/>
<comment type="catalytic activity">
    <reaction evidence="6">
        <text>hydrogencarbonate + H(+) = CO2 + H2O</text>
        <dbReference type="Rhea" id="RHEA:10748"/>
        <dbReference type="ChEBI" id="CHEBI:15377"/>
        <dbReference type="ChEBI" id="CHEBI:15378"/>
        <dbReference type="ChEBI" id="CHEBI:16526"/>
        <dbReference type="ChEBI" id="CHEBI:17544"/>
        <dbReference type="EC" id="4.2.1.1"/>
    </reaction>
</comment>
<sequence>VDKGAPLLFSYSGNTGPNRWADLSPNFTLCSSGKAQSPIDIDTGKVVPDEKLKALIRDYRAVNVTLVDYKFTVGIEYPDGTGSIFVYGKEYKLRQMHFHSPSEHRIDGKRYAAELHMVHVADDGELTVVGTLFEYGRPDPVLDQIYGKLYQLADSGGIRIPIGAFHPPELRKTPAKYYRYVGSSSVPPCGENVPYVILGKVRSVSPEQVAAIKAPLEFTCKDNARPTQPINGRHVHAY</sequence>
<dbReference type="EC" id="4.2.1.1" evidence="2 6"/>
<gene>
    <name evidence="8" type="ORF">M569_01041</name>
</gene>
<keyword evidence="3 6" id="KW-0479">Metal-binding</keyword>
<dbReference type="EMBL" id="AUSU01000338">
    <property type="protein sequence ID" value="EPS73716.1"/>
    <property type="molecule type" value="Genomic_DNA"/>
</dbReference>
<evidence type="ECO:0000256" key="2">
    <source>
        <dbReference type="ARBA" id="ARBA00012925"/>
    </source>
</evidence>
<comment type="cofactor">
    <cofactor evidence="1 6">
        <name>Zn(2+)</name>
        <dbReference type="ChEBI" id="CHEBI:29105"/>
    </cofactor>
</comment>
<dbReference type="GO" id="GO:0004089">
    <property type="term" value="F:carbonate dehydratase activity"/>
    <property type="evidence" value="ECO:0007669"/>
    <property type="project" value="UniProtKB-UniRule"/>
</dbReference>
<dbReference type="OrthoDB" id="429145at2759"/>
<dbReference type="AlphaFoldDB" id="S8D8D0"/>
<dbReference type="PANTHER" id="PTHR18952:SF236">
    <property type="entry name" value="ALPHA CARBONIC ANHYDRASE 1, CHLOROPLASTIC"/>
    <property type="match status" value="1"/>
</dbReference>
<feature type="domain" description="Alpha-carbonic anhydrase" evidence="7">
    <location>
        <begin position="7"/>
        <end position="238"/>
    </location>
</feature>
<dbReference type="Proteomes" id="UP000015453">
    <property type="component" value="Unassembled WGS sequence"/>
</dbReference>
<dbReference type="CDD" id="cd03124">
    <property type="entry name" value="alpha_CA_prokaryotic_like"/>
    <property type="match status" value="1"/>
</dbReference>
<dbReference type="InterPro" id="IPR023561">
    <property type="entry name" value="Carbonic_anhydrase_a-class"/>
</dbReference>
<evidence type="ECO:0000256" key="4">
    <source>
        <dbReference type="ARBA" id="ARBA00022833"/>
    </source>
</evidence>
<accession>S8D8D0</accession>
<comment type="similarity">
    <text evidence="6">Belongs to the alpha-carbonic anhydrase family.</text>
</comment>
<comment type="caution">
    <text evidence="8">The sequence shown here is derived from an EMBL/GenBank/DDBJ whole genome shotgun (WGS) entry which is preliminary data.</text>
</comment>
<dbReference type="InterPro" id="IPR041891">
    <property type="entry name" value="Alpha_CA_prokaryot-like"/>
</dbReference>
<keyword evidence="4 6" id="KW-0862">Zinc</keyword>
<dbReference type="InterPro" id="IPR001148">
    <property type="entry name" value="CA_dom"/>
</dbReference>
<dbReference type="InterPro" id="IPR018338">
    <property type="entry name" value="Carbonic_anhydrase_a-class_CS"/>
</dbReference>
<organism evidence="8 9">
    <name type="scientific">Genlisea aurea</name>
    <dbReference type="NCBI Taxonomy" id="192259"/>
    <lineage>
        <taxon>Eukaryota</taxon>
        <taxon>Viridiplantae</taxon>
        <taxon>Streptophyta</taxon>
        <taxon>Embryophyta</taxon>
        <taxon>Tracheophyta</taxon>
        <taxon>Spermatophyta</taxon>
        <taxon>Magnoliopsida</taxon>
        <taxon>eudicotyledons</taxon>
        <taxon>Gunneridae</taxon>
        <taxon>Pentapetalae</taxon>
        <taxon>asterids</taxon>
        <taxon>lamiids</taxon>
        <taxon>Lamiales</taxon>
        <taxon>Lentibulariaceae</taxon>
        <taxon>Genlisea</taxon>
    </lineage>
</organism>
<evidence type="ECO:0000256" key="3">
    <source>
        <dbReference type="ARBA" id="ARBA00022723"/>
    </source>
</evidence>
<keyword evidence="5 6" id="KW-0456">Lyase</keyword>
<dbReference type="GO" id="GO:0006730">
    <property type="term" value="P:one-carbon metabolic process"/>
    <property type="evidence" value="ECO:0007669"/>
    <property type="project" value="TreeGrafter"/>
</dbReference>
<comment type="function">
    <text evidence="6">Reversible hydration of carbon dioxide.</text>
</comment>
<evidence type="ECO:0000313" key="8">
    <source>
        <dbReference type="EMBL" id="EPS73716.1"/>
    </source>
</evidence>
<feature type="non-terminal residue" evidence="8">
    <location>
        <position position="238"/>
    </location>
</feature>
<evidence type="ECO:0000256" key="1">
    <source>
        <dbReference type="ARBA" id="ARBA00001947"/>
    </source>
</evidence>
<dbReference type="PROSITE" id="PS00162">
    <property type="entry name" value="ALPHA_CA_1"/>
    <property type="match status" value="1"/>
</dbReference>
<evidence type="ECO:0000256" key="6">
    <source>
        <dbReference type="RuleBase" id="RU367011"/>
    </source>
</evidence>
<keyword evidence="9" id="KW-1185">Reference proteome</keyword>
<reference evidence="8 9" key="1">
    <citation type="journal article" date="2013" name="BMC Genomics">
        <title>The miniature genome of a carnivorous plant Genlisea aurea contains a low number of genes and short non-coding sequences.</title>
        <authorList>
            <person name="Leushkin E.V."/>
            <person name="Sutormin R.A."/>
            <person name="Nabieva E.R."/>
            <person name="Penin A.A."/>
            <person name="Kondrashov A.S."/>
            <person name="Logacheva M.D."/>
        </authorList>
    </citation>
    <scope>NUCLEOTIDE SEQUENCE [LARGE SCALE GENOMIC DNA]</scope>
</reference>
<dbReference type="Pfam" id="PF00194">
    <property type="entry name" value="Carb_anhydrase"/>
    <property type="match status" value="1"/>
</dbReference>
<dbReference type="PANTHER" id="PTHR18952">
    <property type="entry name" value="CARBONIC ANHYDRASE"/>
    <property type="match status" value="1"/>
</dbReference>
<evidence type="ECO:0000259" key="7">
    <source>
        <dbReference type="PROSITE" id="PS51144"/>
    </source>
</evidence>
<dbReference type="SUPFAM" id="SSF51069">
    <property type="entry name" value="Carbonic anhydrase"/>
    <property type="match status" value="1"/>
</dbReference>
<evidence type="ECO:0000313" key="9">
    <source>
        <dbReference type="Proteomes" id="UP000015453"/>
    </source>
</evidence>
<feature type="non-terminal residue" evidence="8">
    <location>
        <position position="1"/>
    </location>
</feature>
<name>S8D8D0_9LAMI</name>
<dbReference type="SMART" id="SM01057">
    <property type="entry name" value="Carb_anhydrase"/>
    <property type="match status" value="1"/>
</dbReference>